<accession>A0ABV6G4Y0</accession>
<protein>
    <submittedName>
        <fullName evidence="2">DUF3892 domain-containing protein</fullName>
    </submittedName>
</protein>
<evidence type="ECO:0000256" key="1">
    <source>
        <dbReference type="SAM" id="MobiDB-lite"/>
    </source>
</evidence>
<organism evidence="2 3">
    <name type="scientific">Kushneria aurantia</name>
    <dbReference type="NCBI Taxonomy" id="504092"/>
    <lineage>
        <taxon>Bacteria</taxon>
        <taxon>Pseudomonadati</taxon>
        <taxon>Pseudomonadota</taxon>
        <taxon>Gammaproteobacteria</taxon>
        <taxon>Oceanospirillales</taxon>
        <taxon>Halomonadaceae</taxon>
        <taxon>Kushneria</taxon>
    </lineage>
</organism>
<comment type="caution">
    <text evidence="2">The sequence shown here is derived from an EMBL/GenBank/DDBJ whole genome shotgun (WGS) entry which is preliminary data.</text>
</comment>
<feature type="region of interest" description="Disordered" evidence="1">
    <location>
        <begin position="64"/>
        <end position="86"/>
    </location>
</feature>
<keyword evidence="3" id="KW-1185">Reference proteome</keyword>
<sequence>MARRRVTATGKDSDGDITKLCNSGESWSPRSKAHAINDINGGQAYYTRDSQGREAEVRVVNQGGKQYLRTTQDKSDDNNLDNLPDC</sequence>
<dbReference type="Pfam" id="PF13031">
    <property type="entry name" value="DUF3892"/>
    <property type="match status" value="1"/>
</dbReference>
<dbReference type="Proteomes" id="UP001589814">
    <property type="component" value="Unassembled WGS sequence"/>
</dbReference>
<proteinExistence type="predicted"/>
<evidence type="ECO:0000313" key="3">
    <source>
        <dbReference type="Proteomes" id="UP001589814"/>
    </source>
</evidence>
<gene>
    <name evidence="2" type="ORF">ACFFHW_11305</name>
</gene>
<dbReference type="RefSeq" id="WP_019950167.1">
    <property type="nucleotide sequence ID" value="NZ_JBHLVX010000043.1"/>
</dbReference>
<evidence type="ECO:0000313" key="2">
    <source>
        <dbReference type="EMBL" id="MFC0268558.1"/>
    </source>
</evidence>
<reference evidence="2 3" key="1">
    <citation type="submission" date="2024-09" db="EMBL/GenBank/DDBJ databases">
        <authorList>
            <person name="Sun Q."/>
            <person name="Mori K."/>
        </authorList>
    </citation>
    <scope>NUCLEOTIDE SEQUENCE [LARGE SCALE GENOMIC DNA]</scope>
    <source>
        <strain evidence="2 3">CCM 7415</strain>
    </source>
</reference>
<dbReference type="EMBL" id="JBHLVX010000043">
    <property type="protein sequence ID" value="MFC0268558.1"/>
    <property type="molecule type" value="Genomic_DNA"/>
</dbReference>
<name>A0ABV6G4Y0_9GAMM</name>
<dbReference type="InterPro" id="IPR024997">
    <property type="entry name" value="DUF3892"/>
</dbReference>